<dbReference type="EMBL" id="JBHSIT010000016">
    <property type="protein sequence ID" value="MFC4913251.1"/>
    <property type="molecule type" value="Genomic_DNA"/>
</dbReference>
<comment type="caution">
    <text evidence="2">The sequence shown here is derived from an EMBL/GenBank/DDBJ whole genome shotgun (WGS) entry which is preliminary data.</text>
</comment>
<reference evidence="3" key="1">
    <citation type="journal article" date="2019" name="Int. J. Syst. Evol. Microbiol.">
        <title>The Global Catalogue of Microorganisms (GCM) 10K type strain sequencing project: providing services to taxonomists for standard genome sequencing and annotation.</title>
        <authorList>
            <consortium name="The Broad Institute Genomics Platform"/>
            <consortium name="The Broad Institute Genome Sequencing Center for Infectious Disease"/>
            <person name="Wu L."/>
            <person name="Ma J."/>
        </authorList>
    </citation>
    <scope>NUCLEOTIDE SEQUENCE [LARGE SCALE GENOMIC DNA]</scope>
    <source>
        <strain evidence="3">KLKA75</strain>
    </source>
</reference>
<name>A0ABV9UDJ0_9ACTN</name>
<keyword evidence="3" id="KW-1185">Reference proteome</keyword>
<evidence type="ECO:0000256" key="1">
    <source>
        <dbReference type="SAM" id="MobiDB-lite"/>
    </source>
</evidence>
<feature type="region of interest" description="Disordered" evidence="1">
    <location>
        <begin position="119"/>
        <end position="150"/>
    </location>
</feature>
<dbReference type="RefSeq" id="WP_378263993.1">
    <property type="nucleotide sequence ID" value="NZ_JBHSIT010000016.1"/>
</dbReference>
<protein>
    <submittedName>
        <fullName evidence="2">Uncharacterized protein</fullName>
    </submittedName>
</protein>
<sequence length="150" mass="15706">MSLDFVALARRRPDVFAVADGLAAMGEPIHIRGGEHEPPTRLFDAAGRLLVSIEEPVEVTVASEIARLLGAEFAARVGAPVWWVDVRAVADIPEAARVARRFSDALVHWVGGTVYPDGESDGPARSWRAEGASGEDASVPGVIGGAPGVS</sequence>
<gene>
    <name evidence="2" type="ORF">ACFPCY_38550</name>
</gene>
<accession>A0ABV9UDJ0</accession>
<evidence type="ECO:0000313" key="3">
    <source>
        <dbReference type="Proteomes" id="UP001595872"/>
    </source>
</evidence>
<evidence type="ECO:0000313" key="2">
    <source>
        <dbReference type="EMBL" id="MFC4913251.1"/>
    </source>
</evidence>
<organism evidence="2 3">
    <name type="scientific">Actinomadura gamaensis</name>
    <dbReference type="NCBI Taxonomy" id="1763541"/>
    <lineage>
        <taxon>Bacteria</taxon>
        <taxon>Bacillati</taxon>
        <taxon>Actinomycetota</taxon>
        <taxon>Actinomycetes</taxon>
        <taxon>Streptosporangiales</taxon>
        <taxon>Thermomonosporaceae</taxon>
        <taxon>Actinomadura</taxon>
    </lineage>
</organism>
<proteinExistence type="predicted"/>
<dbReference type="Proteomes" id="UP001595872">
    <property type="component" value="Unassembled WGS sequence"/>
</dbReference>